<dbReference type="InterPro" id="IPR009883">
    <property type="entry name" value="YgfX"/>
</dbReference>
<dbReference type="Pfam" id="PF07254">
    <property type="entry name" value="Cpta_toxin"/>
    <property type="match status" value="1"/>
</dbReference>
<organism evidence="2 3">
    <name type="scientific">Alteromonas salexigens</name>
    <dbReference type="NCBI Taxonomy" id="2982530"/>
    <lineage>
        <taxon>Bacteria</taxon>
        <taxon>Pseudomonadati</taxon>
        <taxon>Pseudomonadota</taxon>
        <taxon>Gammaproteobacteria</taxon>
        <taxon>Alteromonadales</taxon>
        <taxon>Alteromonadaceae</taxon>
        <taxon>Alteromonas/Salinimonas group</taxon>
        <taxon>Alteromonas</taxon>
    </lineage>
</organism>
<keyword evidence="3" id="KW-1185">Reference proteome</keyword>
<name>A0ABT2VS47_9ALTE</name>
<evidence type="ECO:0000313" key="2">
    <source>
        <dbReference type="EMBL" id="MCU7555737.1"/>
    </source>
</evidence>
<comment type="caution">
    <text evidence="2">The sequence shown here is derived from an EMBL/GenBank/DDBJ whole genome shotgun (WGS) entry which is preliminary data.</text>
</comment>
<sequence>MSKFNLTVTALTPYRIDFLIPVTALLIATVAMPAPVWTWLSPWSAALMLVGLGLVAWQLPWRRHITSEQFSVDGRGLITPTAVNGNPVEPVSYVLSHQSRVTALAVYLELVAPQQPVQRRWLFRSQCHPRDFRRLTRLILSQAQSARETL</sequence>
<evidence type="ECO:0000313" key="3">
    <source>
        <dbReference type="Proteomes" id="UP001209257"/>
    </source>
</evidence>
<dbReference type="Proteomes" id="UP001209257">
    <property type="component" value="Unassembled WGS sequence"/>
</dbReference>
<evidence type="ECO:0000256" key="1">
    <source>
        <dbReference type="SAM" id="Phobius"/>
    </source>
</evidence>
<proteinExistence type="predicted"/>
<reference evidence="3" key="1">
    <citation type="submission" date="2023-07" db="EMBL/GenBank/DDBJ databases">
        <title>Study on multiphase classification of strain Alteromonas salexigens isolated from the Yellow Sea.</title>
        <authorList>
            <person name="Sun L."/>
        </authorList>
    </citation>
    <scope>NUCLEOTIDE SEQUENCE [LARGE SCALE GENOMIC DNA]</scope>
    <source>
        <strain evidence="3">ASW11-19</strain>
    </source>
</reference>
<evidence type="ECO:0008006" key="4">
    <source>
        <dbReference type="Google" id="ProtNLM"/>
    </source>
</evidence>
<keyword evidence="1" id="KW-1133">Transmembrane helix</keyword>
<accession>A0ABT2VS47</accession>
<gene>
    <name evidence="2" type="ORF">OCL06_14185</name>
</gene>
<feature type="transmembrane region" description="Helical" evidence="1">
    <location>
        <begin position="43"/>
        <end position="61"/>
    </location>
</feature>
<dbReference type="RefSeq" id="WP_262995680.1">
    <property type="nucleotide sequence ID" value="NZ_JAOTJC010000012.1"/>
</dbReference>
<keyword evidence="1" id="KW-0472">Membrane</keyword>
<protein>
    <recommendedName>
        <fullName evidence="4">Toxin CptA</fullName>
    </recommendedName>
</protein>
<dbReference type="EMBL" id="JAOTJC010000012">
    <property type="protein sequence ID" value="MCU7555737.1"/>
    <property type="molecule type" value="Genomic_DNA"/>
</dbReference>
<keyword evidence="1" id="KW-0812">Transmembrane</keyword>